<dbReference type="InterPro" id="IPR027417">
    <property type="entry name" value="P-loop_NTPase"/>
</dbReference>
<accession>A0ABS8S7Z2</accession>
<dbReference type="PANTHER" id="PTHR13710:SF105">
    <property type="entry name" value="ATP-DEPENDENT DNA HELICASE Q1"/>
    <property type="match status" value="1"/>
</dbReference>
<dbReference type="PANTHER" id="PTHR13710">
    <property type="entry name" value="DNA HELICASE RECQ FAMILY MEMBER"/>
    <property type="match status" value="1"/>
</dbReference>
<evidence type="ECO:0000313" key="6">
    <source>
        <dbReference type="EMBL" id="MCD7454950.1"/>
    </source>
</evidence>
<name>A0ABS8S7Z2_DATST</name>
<dbReference type="EMBL" id="JACEIK010000323">
    <property type="protein sequence ID" value="MCD7454950.1"/>
    <property type="molecule type" value="Genomic_DNA"/>
</dbReference>
<keyword evidence="6" id="KW-0347">Helicase</keyword>
<comment type="similarity">
    <text evidence="1">Belongs to the helicase family. RecQ subfamily.</text>
</comment>
<evidence type="ECO:0000313" key="7">
    <source>
        <dbReference type="Proteomes" id="UP000823775"/>
    </source>
</evidence>
<dbReference type="Proteomes" id="UP000823775">
    <property type="component" value="Unassembled WGS sequence"/>
</dbReference>
<reference evidence="6 7" key="1">
    <citation type="journal article" date="2021" name="BMC Genomics">
        <title>Datura genome reveals duplications of psychoactive alkaloid biosynthetic genes and high mutation rate following tissue culture.</title>
        <authorList>
            <person name="Rajewski A."/>
            <person name="Carter-House D."/>
            <person name="Stajich J."/>
            <person name="Litt A."/>
        </authorList>
    </citation>
    <scope>NUCLEOTIDE SEQUENCE [LARGE SCALE GENOMIC DNA]</scope>
    <source>
        <strain evidence="6">AR-01</strain>
    </source>
</reference>
<keyword evidence="7" id="KW-1185">Reference proteome</keyword>
<evidence type="ECO:0000256" key="2">
    <source>
        <dbReference type="ARBA" id="ARBA00023125"/>
    </source>
</evidence>
<evidence type="ECO:0000256" key="1">
    <source>
        <dbReference type="ARBA" id="ARBA00005446"/>
    </source>
</evidence>
<sequence>MFSKEKMNFRIQGGTHCCSQWGHDFRLTDYKNLGILKTQFPNVPVVALTFIASPGRSVNRLHKNCVKGGILADHYHADMDVNARERVHLRWSSGKLYVIVGTVALVWELTSQMSDLLAHHSLSNQWRLTTRKVVAKDGLPSECVFIL</sequence>
<keyword evidence="2" id="KW-0238">DNA-binding</keyword>
<proteinExistence type="inferred from homology"/>
<keyword evidence="6" id="KW-0067">ATP-binding</keyword>
<keyword evidence="6" id="KW-0378">Hydrolase</keyword>
<evidence type="ECO:0000256" key="3">
    <source>
        <dbReference type="ARBA" id="ARBA00023235"/>
    </source>
</evidence>
<keyword evidence="3" id="KW-0413">Isomerase</keyword>
<comment type="catalytic activity">
    <reaction evidence="4">
        <text>Couples ATP hydrolysis with the unwinding of duplex DNA by translocating in the 3'-5' direction.</text>
        <dbReference type="EC" id="5.6.2.4"/>
    </reaction>
</comment>
<dbReference type="SUPFAM" id="SSF52540">
    <property type="entry name" value="P-loop containing nucleoside triphosphate hydrolases"/>
    <property type="match status" value="1"/>
</dbReference>
<comment type="caution">
    <text evidence="6">The sequence shown here is derived from an EMBL/GenBank/DDBJ whole genome shotgun (WGS) entry which is preliminary data.</text>
</comment>
<organism evidence="6 7">
    <name type="scientific">Datura stramonium</name>
    <name type="common">Jimsonweed</name>
    <name type="synonym">Common thornapple</name>
    <dbReference type="NCBI Taxonomy" id="4076"/>
    <lineage>
        <taxon>Eukaryota</taxon>
        <taxon>Viridiplantae</taxon>
        <taxon>Streptophyta</taxon>
        <taxon>Embryophyta</taxon>
        <taxon>Tracheophyta</taxon>
        <taxon>Spermatophyta</taxon>
        <taxon>Magnoliopsida</taxon>
        <taxon>eudicotyledons</taxon>
        <taxon>Gunneridae</taxon>
        <taxon>Pentapetalae</taxon>
        <taxon>asterids</taxon>
        <taxon>lamiids</taxon>
        <taxon>Solanales</taxon>
        <taxon>Solanaceae</taxon>
        <taxon>Solanoideae</taxon>
        <taxon>Datureae</taxon>
        <taxon>Datura</taxon>
    </lineage>
</organism>
<keyword evidence="6" id="KW-0547">Nucleotide-binding</keyword>
<protein>
    <recommendedName>
        <fullName evidence="5">DNA 3'-5' helicase</fullName>
        <ecNumber evidence="5">5.6.2.4</ecNumber>
    </recommendedName>
</protein>
<evidence type="ECO:0000256" key="5">
    <source>
        <dbReference type="ARBA" id="ARBA00034808"/>
    </source>
</evidence>
<dbReference type="Gene3D" id="3.40.50.300">
    <property type="entry name" value="P-loop containing nucleotide triphosphate hydrolases"/>
    <property type="match status" value="1"/>
</dbReference>
<gene>
    <name evidence="6" type="primary">RECQL2_3</name>
    <name evidence="6" type="ORF">HAX54_026609</name>
</gene>
<evidence type="ECO:0000256" key="4">
    <source>
        <dbReference type="ARBA" id="ARBA00034617"/>
    </source>
</evidence>
<dbReference type="EC" id="5.6.2.4" evidence="5"/>
<dbReference type="GO" id="GO:0004386">
    <property type="term" value="F:helicase activity"/>
    <property type="evidence" value="ECO:0007669"/>
    <property type="project" value="UniProtKB-KW"/>
</dbReference>